<dbReference type="PANTHER" id="PTHR42949">
    <property type="entry name" value="ANAEROBIC GLYCEROL-3-PHOSPHATE DEHYDROGENASE SUBUNIT B"/>
    <property type="match status" value="1"/>
</dbReference>
<dbReference type="InterPro" id="IPR051691">
    <property type="entry name" value="Metab_Enz_Cyan_OpOx_G3PDH"/>
</dbReference>
<evidence type="ECO:0000256" key="1">
    <source>
        <dbReference type="ARBA" id="ARBA00023002"/>
    </source>
</evidence>
<dbReference type="InterPro" id="IPR007419">
    <property type="entry name" value="BFD-like_2Fe2S-bd_dom"/>
</dbReference>
<proteinExistence type="predicted"/>
<reference evidence="5" key="1">
    <citation type="submission" date="2022-06" db="EMBL/GenBank/DDBJ databases">
        <title>Isolation and Genomics of Futiania mangrovii gen. nov., sp. nov., a Rare and Metabolically-versatile member in the Class Alphaproteobacteria.</title>
        <authorList>
            <person name="Liu L."/>
            <person name="Huang W.-C."/>
            <person name="Pan J."/>
            <person name="Li J."/>
            <person name="Huang Y."/>
            <person name="Du H."/>
            <person name="Liu Y."/>
            <person name="Li M."/>
        </authorList>
    </citation>
    <scope>NUCLEOTIDE SEQUENCE</scope>
    <source>
        <strain evidence="5">FT118</strain>
    </source>
</reference>
<protein>
    <submittedName>
        <fullName evidence="5">FAD-dependent oxidoreductase</fullName>
    </submittedName>
</protein>
<dbReference type="AlphaFoldDB" id="A0A9J6PC70"/>
<dbReference type="Proteomes" id="UP001055804">
    <property type="component" value="Unassembled WGS sequence"/>
</dbReference>
<dbReference type="InterPro" id="IPR036188">
    <property type="entry name" value="FAD/NAD-bd_sf"/>
</dbReference>
<keyword evidence="1" id="KW-0560">Oxidoreductase</keyword>
<feature type="domain" description="BFD-like [2Fe-2S]-binding" evidence="3">
    <location>
        <begin position="389"/>
        <end position="440"/>
    </location>
</feature>
<feature type="domain" description="FAD/NAD(P)-binding" evidence="4">
    <location>
        <begin position="13"/>
        <end position="326"/>
    </location>
</feature>
<dbReference type="PRINTS" id="PR00368">
    <property type="entry name" value="FADPNR"/>
</dbReference>
<comment type="caution">
    <text evidence="5">The sequence shown here is derived from an EMBL/GenBank/DDBJ whole genome shotgun (WGS) entry which is preliminary data.</text>
</comment>
<dbReference type="InterPro" id="IPR041854">
    <property type="entry name" value="BFD-like_2Fe2S-bd_dom_sf"/>
</dbReference>
<name>A0A9J6PC70_9PROT</name>
<keyword evidence="6" id="KW-1185">Reference proteome</keyword>
<evidence type="ECO:0000256" key="2">
    <source>
        <dbReference type="SAM" id="MobiDB-lite"/>
    </source>
</evidence>
<dbReference type="EMBL" id="JAMZFT010000004">
    <property type="protein sequence ID" value="MCP1337804.1"/>
    <property type="molecule type" value="Genomic_DNA"/>
</dbReference>
<accession>A0A9J6PC70</accession>
<dbReference type="Gene3D" id="1.10.10.1100">
    <property type="entry name" value="BFD-like [2Fe-2S]-binding domain"/>
    <property type="match status" value="1"/>
</dbReference>
<dbReference type="Pfam" id="PF07992">
    <property type="entry name" value="Pyr_redox_2"/>
    <property type="match status" value="1"/>
</dbReference>
<dbReference type="Pfam" id="PF04324">
    <property type="entry name" value="Fer2_BFD"/>
    <property type="match status" value="1"/>
</dbReference>
<dbReference type="InterPro" id="IPR017224">
    <property type="entry name" value="Opine_Oxase_asu/HCN_bsu"/>
</dbReference>
<dbReference type="CDD" id="cd19946">
    <property type="entry name" value="GlpA-like_Fer2_BFD-like"/>
    <property type="match status" value="1"/>
</dbReference>
<dbReference type="PIRSF" id="PIRSF037495">
    <property type="entry name" value="Opine_OX_OoxA/HcnB"/>
    <property type="match status" value="1"/>
</dbReference>
<dbReference type="GO" id="GO:0016491">
    <property type="term" value="F:oxidoreductase activity"/>
    <property type="evidence" value="ECO:0007669"/>
    <property type="project" value="UniProtKB-KW"/>
</dbReference>
<dbReference type="RefSeq" id="WP_269333767.1">
    <property type="nucleotide sequence ID" value="NZ_JAMZFT010000004.1"/>
</dbReference>
<dbReference type="PRINTS" id="PR00469">
    <property type="entry name" value="PNDRDTASEII"/>
</dbReference>
<gene>
    <name evidence="5" type="ORF">NJQ99_15390</name>
</gene>
<evidence type="ECO:0000259" key="3">
    <source>
        <dbReference type="Pfam" id="PF04324"/>
    </source>
</evidence>
<organism evidence="5 6">
    <name type="scientific">Futiania mangrovi</name>
    <dbReference type="NCBI Taxonomy" id="2959716"/>
    <lineage>
        <taxon>Bacteria</taxon>
        <taxon>Pseudomonadati</taxon>
        <taxon>Pseudomonadota</taxon>
        <taxon>Alphaproteobacteria</taxon>
        <taxon>Futianiales</taxon>
        <taxon>Futianiaceae</taxon>
        <taxon>Futiania</taxon>
    </lineage>
</organism>
<evidence type="ECO:0000259" key="4">
    <source>
        <dbReference type="Pfam" id="PF07992"/>
    </source>
</evidence>
<evidence type="ECO:0000313" key="5">
    <source>
        <dbReference type="EMBL" id="MCP1337804.1"/>
    </source>
</evidence>
<sequence>MKGAGVRAEQSVDLVVLGAGPAGVGAATAASSAGARVVVVDENAQAGGQVYRAPPGTYGIDAPDTPEAREGARQRAALGESGVTHAAGHRAWSISRDLAVDAIGPHGLVRWTPRTLIVAAGTTERVIPFPGWTLPGVIGLAAATVLLKSQGVLPGRSTVVAGCGPLLAAVAVGILKAGGRVEAVVDLAGARDWLAGVPDMLSRPDLLRQGAGWLAALAKARVPLYRRHAVVAARSHGEGLAIAIRPVDAAGAPLPSGAERIVSADCLAIGHGLVPSTEVTRLLGARHGYLPERGGWIAETDGDFRTSVPGLFVAGDAAGISGAVPALHKGRIAGFAAAHDLGLIDGARFDALAAADRRALARAERFGRAAARLMSPRPALAATMTPDTVVCRCEDVTRAEIDAAMADGADSLNQLKAWTRCGMGPCQGRTCGEAAAMLLAAHVGGRDRARFWTGRAPLRPVPLADIVGDFDYDDIPIPKAAPL</sequence>
<dbReference type="InterPro" id="IPR023753">
    <property type="entry name" value="FAD/NAD-binding_dom"/>
</dbReference>
<feature type="region of interest" description="Disordered" evidence="2">
    <location>
        <begin position="51"/>
        <end position="70"/>
    </location>
</feature>
<dbReference type="Gene3D" id="3.50.50.60">
    <property type="entry name" value="FAD/NAD(P)-binding domain"/>
    <property type="match status" value="2"/>
</dbReference>
<dbReference type="SUPFAM" id="SSF51905">
    <property type="entry name" value="FAD/NAD(P)-binding domain"/>
    <property type="match status" value="1"/>
</dbReference>
<dbReference type="PANTHER" id="PTHR42949:SF3">
    <property type="entry name" value="ANAEROBIC GLYCEROL-3-PHOSPHATE DEHYDROGENASE SUBUNIT B"/>
    <property type="match status" value="1"/>
</dbReference>
<evidence type="ECO:0000313" key="6">
    <source>
        <dbReference type="Proteomes" id="UP001055804"/>
    </source>
</evidence>